<dbReference type="EMBL" id="JAGFMF010012074">
    <property type="protein sequence ID" value="KAG8507948.1"/>
    <property type="molecule type" value="Genomic_DNA"/>
</dbReference>
<protein>
    <submittedName>
        <fullName evidence="1">Uncharacterized protein</fullName>
    </submittedName>
</protein>
<keyword evidence="2" id="KW-1185">Reference proteome</keyword>
<comment type="caution">
    <text evidence="1">The sequence shown here is derived from an EMBL/GenBank/DDBJ whole genome shotgun (WGS) entry which is preliminary data.</text>
</comment>
<gene>
    <name evidence="1" type="ORF">J0S82_007547</name>
</gene>
<dbReference type="AlphaFoldDB" id="A0A8J5ZPB7"/>
<dbReference type="Proteomes" id="UP000700334">
    <property type="component" value="Unassembled WGS sequence"/>
</dbReference>
<evidence type="ECO:0000313" key="2">
    <source>
        <dbReference type="Proteomes" id="UP000700334"/>
    </source>
</evidence>
<organism evidence="1 2">
    <name type="scientific">Galemys pyrenaicus</name>
    <name type="common">Iberian desman</name>
    <name type="synonym">Pyrenean desman</name>
    <dbReference type="NCBI Taxonomy" id="202257"/>
    <lineage>
        <taxon>Eukaryota</taxon>
        <taxon>Metazoa</taxon>
        <taxon>Chordata</taxon>
        <taxon>Craniata</taxon>
        <taxon>Vertebrata</taxon>
        <taxon>Euteleostomi</taxon>
        <taxon>Mammalia</taxon>
        <taxon>Eutheria</taxon>
        <taxon>Laurasiatheria</taxon>
        <taxon>Eulipotyphla</taxon>
        <taxon>Talpidae</taxon>
        <taxon>Galemys</taxon>
    </lineage>
</organism>
<accession>A0A8J5ZPB7</accession>
<sequence length="135" mass="15584">MGNMETSLQDMLLLNTQKLQQEKFTQYIIHMEFNIYTECLTLARVYEDIMLIDQTCTLPAVLLVDFFSEFTVKQLGDNQRAYTTQSIDTSNVTMMVTQSTATMNTYNTESDQQTIQNPLFLLIRCNDSQMCDSES</sequence>
<name>A0A8J5ZPB7_GALPY</name>
<reference evidence="1" key="1">
    <citation type="journal article" date="2021" name="Evol. Appl.">
        <title>The genome of the Pyrenean desman and the effects of bottlenecks and inbreeding on the genomic landscape of an endangered species.</title>
        <authorList>
            <person name="Escoda L."/>
            <person name="Castresana J."/>
        </authorList>
    </citation>
    <scope>NUCLEOTIDE SEQUENCE</scope>
    <source>
        <strain evidence="1">IBE-C5619</strain>
    </source>
</reference>
<evidence type="ECO:0000313" key="1">
    <source>
        <dbReference type="EMBL" id="KAG8507948.1"/>
    </source>
</evidence>
<proteinExistence type="predicted"/>